<gene>
    <name evidence="3" type="ORF">MAA8898_00080</name>
</gene>
<dbReference type="PIRSF" id="PIRSF031900">
    <property type="entry name" value="UCP031900"/>
    <property type="match status" value="1"/>
</dbReference>
<name>A0A238JML0_9RHOB</name>
<keyword evidence="1" id="KW-0732">Signal</keyword>
<accession>A0A238JML0</accession>
<keyword evidence="4" id="KW-1185">Reference proteome</keyword>
<dbReference type="PROSITE" id="PS51257">
    <property type="entry name" value="PROKAR_LIPOPROTEIN"/>
    <property type="match status" value="1"/>
</dbReference>
<dbReference type="Gene3D" id="2.120.10.30">
    <property type="entry name" value="TolB, C-terminal domain"/>
    <property type="match status" value="1"/>
</dbReference>
<evidence type="ECO:0000259" key="2">
    <source>
        <dbReference type="Pfam" id="PF13449"/>
    </source>
</evidence>
<dbReference type="InterPro" id="IPR027372">
    <property type="entry name" value="Phytase-like_dom"/>
</dbReference>
<feature type="domain" description="Phytase-like" evidence="2">
    <location>
        <begin position="46"/>
        <end position="290"/>
    </location>
</feature>
<evidence type="ECO:0000256" key="1">
    <source>
        <dbReference type="SAM" id="SignalP"/>
    </source>
</evidence>
<dbReference type="Pfam" id="PF13449">
    <property type="entry name" value="Phytase-like"/>
    <property type="match status" value="1"/>
</dbReference>
<reference evidence="3 4" key="1">
    <citation type="submission" date="2017-05" db="EMBL/GenBank/DDBJ databases">
        <authorList>
            <person name="Song R."/>
            <person name="Chenine A.L."/>
            <person name="Ruprecht R.M."/>
        </authorList>
    </citation>
    <scope>NUCLEOTIDE SEQUENCE [LARGE SCALE GENOMIC DNA]</scope>
    <source>
        <strain evidence="3 4">CECT 8898</strain>
    </source>
</reference>
<dbReference type="InterPro" id="IPR011042">
    <property type="entry name" value="6-blade_b-propeller_TolB-like"/>
</dbReference>
<sequence>MIVCLKRLRAGLAACAAMVALGACAAEVAPRADFVGRIDWPRSAHHLGGFSGLEVSADGTAFVAISDRGGLVRGQLLRDGDTLVGVTQDPPLVLPDDLTRPKEGDWADVDVFPMDAEGLAMDADGRLYISFEGFHRVTAYDTALHAADLVRATAFDRMIGNSGFEALAIDPQGRLVTLPERSGRLTRPFPVWRYDRGSWTQPFSISRSGGFLPVGSDFGPDGLFYLLEREFTGFAFRTRIRRFDLGEDRVLSEETLLETPAHRHGNLEGIAAWRDSAGAIRLTLLSDDNFRGFQRSEFVEYRVAD</sequence>
<feature type="chain" id="PRO_5012850768" description="Phytase-like domain-containing protein" evidence="1">
    <location>
        <begin position="26"/>
        <end position="305"/>
    </location>
</feature>
<feature type="signal peptide" evidence="1">
    <location>
        <begin position="1"/>
        <end position="25"/>
    </location>
</feature>
<evidence type="ECO:0000313" key="3">
    <source>
        <dbReference type="EMBL" id="SMX31910.1"/>
    </source>
</evidence>
<proteinExistence type="predicted"/>
<dbReference type="Proteomes" id="UP000207598">
    <property type="component" value="Unassembled WGS sequence"/>
</dbReference>
<dbReference type="AlphaFoldDB" id="A0A238JML0"/>
<dbReference type="EMBL" id="FXYF01000001">
    <property type="protein sequence ID" value="SMX31910.1"/>
    <property type="molecule type" value="Genomic_DNA"/>
</dbReference>
<dbReference type="SUPFAM" id="SSF63829">
    <property type="entry name" value="Calcium-dependent phosphotriesterase"/>
    <property type="match status" value="1"/>
</dbReference>
<evidence type="ECO:0000313" key="4">
    <source>
        <dbReference type="Proteomes" id="UP000207598"/>
    </source>
</evidence>
<organism evidence="3 4">
    <name type="scientific">Maliponia aquimaris</name>
    <dbReference type="NCBI Taxonomy" id="1673631"/>
    <lineage>
        <taxon>Bacteria</taxon>
        <taxon>Pseudomonadati</taxon>
        <taxon>Pseudomonadota</taxon>
        <taxon>Alphaproteobacteria</taxon>
        <taxon>Rhodobacterales</taxon>
        <taxon>Paracoccaceae</taxon>
        <taxon>Maliponia</taxon>
    </lineage>
</organism>
<dbReference type="RefSeq" id="WP_245853201.1">
    <property type="nucleotide sequence ID" value="NZ_FXYF01000001.1"/>
</dbReference>
<protein>
    <recommendedName>
        <fullName evidence="2">Phytase-like domain-containing protein</fullName>
    </recommendedName>
</protein>
<dbReference type="InterPro" id="IPR014567">
    <property type="entry name" value="UCP031900"/>
</dbReference>